<organism evidence="3 4">
    <name type="scientific">Mola mola</name>
    <name type="common">Ocean sunfish</name>
    <name type="synonym">Tetraodon mola</name>
    <dbReference type="NCBI Taxonomy" id="94237"/>
    <lineage>
        <taxon>Eukaryota</taxon>
        <taxon>Metazoa</taxon>
        <taxon>Chordata</taxon>
        <taxon>Craniata</taxon>
        <taxon>Vertebrata</taxon>
        <taxon>Euteleostomi</taxon>
        <taxon>Actinopterygii</taxon>
        <taxon>Neopterygii</taxon>
        <taxon>Teleostei</taxon>
        <taxon>Neoteleostei</taxon>
        <taxon>Acanthomorphata</taxon>
        <taxon>Eupercaria</taxon>
        <taxon>Tetraodontiformes</taxon>
        <taxon>Molidae</taxon>
        <taxon>Mola</taxon>
    </lineage>
</organism>
<dbReference type="InterPro" id="IPR057106">
    <property type="entry name" value="NXPE4_C"/>
</dbReference>
<proteinExistence type="inferred from homology"/>
<dbReference type="Proteomes" id="UP000261620">
    <property type="component" value="Unplaced"/>
</dbReference>
<protein>
    <recommendedName>
        <fullName evidence="2">NXPE C-terminal domain-containing protein</fullName>
    </recommendedName>
</protein>
<sequence>MSRSLSKYAPVFLFLALSGVIFLLRNIHSVEKWNCHTISTLYRLQSRIQSSLIPANLPAIYRNHTFCAQLGQKPSPEDELEERYLLDSIAWPGPAPRSTPTALPQTSDPVRSLFTILPSKRGREWHVGDQLEALVQMRDFQGRLKRYGGDFLLARLHSPELGAGVAGKVLDHRSGLYSASFPLLWEGPAQVEVTLVHPSEAVAVLQRLREERSDRVYFQSMFRLGSMSETTVCNICLPPNQQPLCNYTDLNTGEPWYCYKPKMLSCDTRINHAKGGFLKHLITNKEALLFQSGVNLKVHIHASGPDRIMVLPPRKGTLETSGYYYRDSWRPLGGTEMRQFNESSAITQCLRNKVVNMYGDSTVRQWFQYLIESTPELKEFNLQSPKNVGPFMAVDSTHNILLKYRCHGPPIRFSTVMSSELRYISNELDGLPGGPNTVVVLSIWAHFSTFPVEVYIRRLRHIRRALVRLLDRAPGTMVVIRSANLQALEQDVSLYNSDWFSVQLDEVLRAMFKGLNVLLVDAWQMTLAHRLPHALHPHTTIIKNMVDMLLSHVCPENKKS</sequence>
<evidence type="ECO:0000313" key="4">
    <source>
        <dbReference type="Proteomes" id="UP000261620"/>
    </source>
</evidence>
<dbReference type="PANTHER" id="PTHR16165:SF9">
    <property type="entry name" value="NXPE FAMILY MEMBER 3"/>
    <property type="match status" value="1"/>
</dbReference>
<accession>A0A3Q3XNQ4</accession>
<dbReference type="SUPFAM" id="SSF81296">
    <property type="entry name" value="E set domains"/>
    <property type="match status" value="1"/>
</dbReference>
<reference evidence="3" key="2">
    <citation type="submission" date="2025-09" db="UniProtKB">
        <authorList>
            <consortium name="Ensembl"/>
        </authorList>
    </citation>
    <scope>IDENTIFICATION</scope>
</reference>
<dbReference type="GO" id="GO:0007399">
    <property type="term" value="P:nervous system development"/>
    <property type="evidence" value="ECO:0007669"/>
    <property type="project" value="UniProtKB-ARBA"/>
</dbReference>
<dbReference type="PANTHER" id="PTHR16165">
    <property type="entry name" value="NXPE FAMILY MEMBER"/>
    <property type="match status" value="1"/>
</dbReference>
<dbReference type="InterPro" id="IPR026845">
    <property type="entry name" value="NXPH/NXPE"/>
</dbReference>
<dbReference type="Pfam" id="PF06312">
    <property type="entry name" value="Neurexophilin"/>
    <property type="match status" value="1"/>
</dbReference>
<dbReference type="Pfam" id="PF24536">
    <property type="entry name" value="NXPE4_C"/>
    <property type="match status" value="1"/>
</dbReference>
<dbReference type="OMA" id="RGRSEWH"/>
<dbReference type="Ensembl" id="ENSMMOT00000026679.1">
    <property type="protein sequence ID" value="ENSMMOP00000026236.1"/>
    <property type="gene ID" value="ENSMMOG00000019892.1"/>
</dbReference>
<evidence type="ECO:0000313" key="3">
    <source>
        <dbReference type="Ensembl" id="ENSMMOP00000026236.1"/>
    </source>
</evidence>
<evidence type="ECO:0000256" key="1">
    <source>
        <dbReference type="ARBA" id="ARBA00005431"/>
    </source>
</evidence>
<keyword evidence="4" id="KW-1185">Reference proteome</keyword>
<dbReference type="AlphaFoldDB" id="A0A3Q3XNQ4"/>
<comment type="similarity">
    <text evidence="1">Belongs to the NXPE family.</text>
</comment>
<evidence type="ECO:0000259" key="2">
    <source>
        <dbReference type="Pfam" id="PF24536"/>
    </source>
</evidence>
<reference evidence="3" key="1">
    <citation type="submission" date="2025-08" db="UniProtKB">
        <authorList>
            <consortium name="Ensembl"/>
        </authorList>
    </citation>
    <scope>IDENTIFICATION</scope>
</reference>
<dbReference type="InterPro" id="IPR014756">
    <property type="entry name" value="Ig_E-set"/>
</dbReference>
<name>A0A3Q3XNQ4_MOLML</name>
<feature type="domain" description="NXPE C-terminal" evidence="2">
    <location>
        <begin position="329"/>
        <end position="554"/>
    </location>
</feature>